<evidence type="ECO:0000256" key="4">
    <source>
        <dbReference type="SAM" id="MobiDB-lite"/>
    </source>
</evidence>
<dbReference type="HOGENOM" id="CLU_006786_2_1_1"/>
<comment type="similarity">
    <text evidence="2">Belongs to the CWC22 family.</text>
</comment>
<sequence>MRRPEINTTRLPKQLREELGLKDGRDSGRSNRGRGKPLSRKERRKEERSQKKQHHQQPRKPVQRRVQDDHDEDSGTEASSDDDAGDRELRIAIPAKPEPKSILKKRKRSDEAPGKKKDDDGDVALPERKIPRAVREKLEEDDREIARLEKALGLKGKKKLPKSFEEDGLAEILGDLGGYDSETDLKRRKQDGDEWLQSKRRKAQAHAQAQVDMSLDEDSDSNGDGFDMDSGEDETDEDDEDLLDELEEEDEDSEEGSFDEFEGFDDEPEQPPKRIKENPYVAPVAPSSKDQPKYIPPSLRAAAATESEALVRIRRQLQGQLNKLSEANLISILSEIEKIYQDHPRKNVTTTLIDLLLASVADRSTLNDTFVILHAAFISAVYKVIGMDFGAELVQRVVEKFDEIYEDKNSSDHASKSKILSNLMSLLSHLYNFHVIGSSLAFDYIRLLLTEINELNTELLLKIIKSSGSQLRQDDPSSLKDIVMLVQPAVARVGEAALSVRTKFMIEIITDLKNNRLKTGIAGTALASEHITKMRKVLGTLNNRNLRASEPLRISRADIHNSSKTGKWWLVGASWKDPSMTDDHSTEPSTGRDAVMTDTLDVDIIGGEVDLGQLARAHRMNTDVRRSIFVAIMSATDCRDAYLRLTKLHLKRNQETEIPRVLMHCATEEEAHNPYYTLIARKLCGEKRMRMAFMFSLWDIFKKMGERGHLEEDDDFSGIDAEDEENALSTRAIFNLAKMFASLIAEGSLSLGILKILDFPYLQPKTKTFVEILLITVMTQSQQKLHKKHKSEGSADDGYDEKALVTIFMKTTETPQVVAGLRYFIRKVVTKSDVVTSKRDKKLVKWACKTALDTLSIVAEGGSMA</sequence>
<dbReference type="InterPro" id="IPR003891">
    <property type="entry name" value="Initiation_fac_eIF4g_MI"/>
</dbReference>
<evidence type="ECO:0000259" key="5">
    <source>
        <dbReference type="PROSITE" id="PS51366"/>
    </source>
</evidence>
<feature type="compositionally biased region" description="Acidic residues" evidence="4">
    <location>
        <begin position="214"/>
        <end position="269"/>
    </location>
</feature>
<comment type="subcellular location">
    <subcellularLocation>
        <location evidence="1">Nucleus</location>
        <location evidence="1">Nucleolus</location>
    </subcellularLocation>
</comment>
<feature type="compositionally biased region" description="Basic residues" evidence="4">
    <location>
        <begin position="31"/>
        <end position="43"/>
    </location>
</feature>
<feature type="compositionally biased region" description="Basic and acidic residues" evidence="4">
    <location>
        <begin position="108"/>
        <end position="142"/>
    </location>
</feature>
<dbReference type="InterPro" id="IPR050781">
    <property type="entry name" value="CWC22_splicing_factor"/>
</dbReference>
<organism evidence="6 7">
    <name type="scientific">Trichophyton interdigitale (strain MR816)</name>
    <dbReference type="NCBI Taxonomy" id="1215338"/>
    <lineage>
        <taxon>Eukaryota</taxon>
        <taxon>Fungi</taxon>
        <taxon>Dikarya</taxon>
        <taxon>Ascomycota</taxon>
        <taxon>Pezizomycotina</taxon>
        <taxon>Eurotiomycetes</taxon>
        <taxon>Eurotiomycetidae</taxon>
        <taxon>Onygenales</taxon>
        <taxon>Arthrodermataceae</taxon>
        <taxon>Trichophyton</taxon>
    </lineage>
</organism>
<dbReference type="Pfam" id="PF02854">
    <property type="entry name" value="MIF4G"/>
    <property type="match status" value="1"/>
</dbReference>
<feature type="compositionally biased region" description="Basic and acidic residues" evidence="4">
    <location>
        <begin position="14"/>
        <end position="29"/>
    </location>
</feature>
<evidence type="ECO:0000256" key="1">
    <source>
        <dbReference type="ARBA" id="ARBA00004604"/>
    </source>
</evidence>
<proteinExistence type="inferred from homology"/>
<dbReference type="Gene3D" id="1.25.40.180">
    <property type="match status" value="1"/>
</dbReference>
<reference evidence="6 7" key="1">
    <citation type="submission" date="2014-02" db="EMBL/GenBank/DDBJ databases">
        <title>The Genome Sequence of Trichophyton interdigitale MR816.</title>
        <authorList>
            <consortium name="The Broad Institute Genomics Platform"/>
            <person name="Cuomo C.A."/>
            <person name="White T.C."/>
            <person name="Graser Y."/>
            <person name="Martinez-Rossi N."/>
            <person name="Heitman J."/>
            <person name="Young S.K."/>
            <person name="Zeng Q."/>
            <person name="Gargeya S."/>
            <person name="Abouelleil A."/>
            <person name="Alvarado L."/>
            <person name="Chapman S.B."/>
            <person name="Gainer-Dewar J."/>
            <person name="Goldberg J."/>
            <person name="Griggs A."/>
            <person name="Gujja S."/>
            <person name="Hansen M."/>
            <person name="Howarth C."/>
            <person name="Imamovic A."/>
            <person name="Larimer J."/>
            <person name="Martinez D."/>
            <person name="Murphy C."/>
            <person name="Pearson M.D."/>
            <person name="Persinoti G."/>
            <person name="Poon T."/>
            <person name="Priest M."/>
            <person name="Roberts A.D."/>
            <person name="Saif S."/>
            <person name="Shea T.D."/>
            <person name="Sykes S.N."/>
            <person name="Wortman J."/>
            <person name="Nusbaum C."/>
            <person name="Birren B."/>
        </authorList>
    </citation>
    <scope>NUCLEOTIDE SEQUENCE [LARGE SCALE GENOMIC DNA]</scope>
    <source>
        <strain evidence="6 7">MR816</strain>
    </source>
</reference>
<dbReference type="PROSITE" id="PS51366">
    <property type="entry name" value="MI"/>
    <property type="match status" value="1"/>
</dbReference>
<feature type="compositionally biased region" description="Polar residues" evidence="4">
    <location>
        <begin position="1"/>
        <end position="11"/>
    </location>
</feature>
<evidence type="ECO:0000256" key="2">
    <source>
        <dbReference type="ARBA" id="ARBA00006856"/>
    </source>
</evidence>
<dbReference type="OMA" id="FMVDILN"/>
<dbReference type="Proteomes" id="UP000024533">
    <property type="component" value="Unassembled WGS sequence"/>
</dbReference>
<feature type="region of interest" description="Disordered" evidence="4">
    <location>
        <begin position="1"/>
        <end position="142"/>
    </location>
</feature>
<feature type="region of interest" description="Disordered" evidence="4">
    <location>
        <begin position="174"/>
        <end position="295"/>
    </location>
</feature>
<dbReference type="OrthoDB" id="361797at2759"/>
<dbReference type="EMBL" id="AOKY01000325">
    <property type="protein sequence ID" value="KDB22982.1"/>
    <property type="molecule type" value="Genomic_DNA"/>
</dbReference>
<dbReference type="STRING" id="1215338.A0A059J660"/>
<comment type="caution">
    <text evidence="6">The sequence shown here is derived from an EMBL/GenBank/DDBJ whole genome shotgun (WGS) entry which is preliminary data.</text>
</comment>
<feature type="compositionally biased region" description="Acidic residues" evidence="4">
    <location>
        <begin position="69"/>
        <end position="85"/>
    </location>
</feature>
<dbReference type="FunFam" id="1.25.40.180:FF:000050">
    <property type="entry name" value="Nuclear protein (Sgd1), putative"/>
    <property type="match status" value="1"/>
</dbReference>
<evidence type="ECO:0000313" key="6">
    <source>
        <dbReference type="EMBL" id="KDB22982.1"/>
    </source>
</evidence>
<dbReference type="InterPro" id="IPR003890">
    <property type="entry name" value="MIF4G-like_typ-3"/>
</dbReference>
<dbReference type="SMART" id="SM00544">
    <property type="entry name" value="MA3"/>
    <property type="match status" value="1"/>
</dbReference>
<accession>A0A059J660</accession>
<dbReference type="GO" id="GO:0003723">
    <property type="term" value="F:RNA binding"/>
    <property type="evidence" value="ECO:0007669"/>
    <property type="project" value="InterPro"/>
</dbReference>
<feature type="domain" description="MI" evidence="5">
    <location>
        <begin position="623"/>
        <end position="759"/>
    </location>
</feature>
<dbReference type="PANTHER" id="PTHR18034:SF4">
    <property type="entry name" value="NUCLEOLAR MIF4G DOMAIN-CONTAINING PROTEIN 1"/>
    <property type="match status" value="1"/>
</dbReference>
<dbReference type="Pfam" id="PF02847">
    <property type="entry name" value="MA3"/>
    <property type="match status" value="1"/>
</dbReference>
<dbReference type="InterPro" id="IPR016024">
    <property type="entry name" value="ARM-type_fold"/>
</dbReference>
<dbReference type="PANTHER" id="PTHR18034">
    <property type="entry name" value="CELL CYCLE CONTROL PROTEIN CWF22-RELATED"/>
    <property type="match status" value="1"/>
</dbReference>
<protein>
    <recommendedName>
        <fullName evidence="5">MI domain-containing protein</fullName>
    </recommendedName>
</protein>
<keyword evidence="7" id="KW-1185">Reference proteome</keyword>
<name>A0A059J660_TRIIM</name>
<dbReference type="GO" id="GO:0005730">
    <property type="term" value="C:nucleolus"/>
    <property type="evidence" value="ECO:0007669"/>
    <property type="project" value="UniProtKB-SubCell"/>
</dbReference>
<feature type="compositionally biased region" description="Basic residues" evidence="4">
    <location>
        <begin position="51"/>
        <end position="63"/>
    </location>
</feature>
<keyword evidence="3" id="KW-0539">Nucleus</keyword>
<evidence type="ECO:0000313" key="7">
    <source>
        <dbReference type="Proteomes" id="UP000024533"/>
    </source>
</evidence>
<dbReference type="SUPFAM" id="SSF48371">
    <property type="entry name" value="ARM repeat"/>
    <property type="match status" value="1"/>
</dbReference>
<gene>
    <name evidence="6" type="ORF">H109_05118</name>
</gene>
<dbReference type="GO" id="GO:0042274">
    <property type="term" value="P:ribosomal small subunit biogenesis"/>
    <property type="evidence" value="ECO:0007669"/>
    <property type="project" value="TreeGrafter"/>
</dbReference>
<dbReference type="SMART" id="SM00543">
    <property type="entry name" value="MIF4G"/>
    <property type="match status" value="1"/>
</dbReference>
<evidence type="ECO:0000256" key="3">
    <source>
        <dbReference type="ARBA" id="ARBA00023242"/>
    </source>
</evidence>
<dbReference type="AlphaFoldDB" id="A0A059J660"/>